<evidence type="ECO:0000313" key="10">
    <source>
        <dbReference type="EMBL" id="JAQ00682.1"/>
    </source>
</evidence>
<dbReference type="GO" id="GO:0005524">
    <property type="term" value="F:ATP binding"/>
    <property type="evidence" value="ECO:0007669"/>
    <property type="project" value="UniProtKB-KW"/>
</dbReference>
<accession>A0A0A9WG74</accession>
<dbReference type="InterPro" id="IPR011009">
    <property type="entry name" value="Kinase-like_dom_sf"/>
</dbReference>
<keyword evidence="6" id="KW-0067">ATP-binding</keyword>
<keyword evidence="4" id="KW-0547">Nucleotide-binding</keyword>
<dbReference type="Gene3D" id="1.10.510.10">
    <property type="entry name" value="Transferase(Phosphotransferase) domain 1"/>
    <property type="match status" value="1"/>
</dbReference>
<gene>
    <name evidence="9" type="primary">nek3_4</name>
    <name evidence="10" type="synonym">nek3_2</name>
    <name evidence="9" type="ORF">CM83_14363</name>
    <name evidence="10" type="ORF">g.302</name>
</gene>
<proteinExistence type="predicted"/>
<evidence type="ECO:0000256" key="3">
    <source>
        <dbReference type="ARBA" id="ARBA00022679"/>
    </source>
</evidence>
<comment type="catalytic activity">
    <reaction evidence="7">
        <text>L-threonyl-[protein] + ATP = O-phospho-L-threonyl-[protein] + ADP + H(+)</text>
        <dbReference type="Rhea" id="RHEA:46608"/>
        <dbReference type="Rhea" id="RHEA-COMP:11060"/>
        <dbReference type="Rhea" id="RHEA-COMP:11605"/>
        <dbReference type="ChEBI" id="CHEBI:15378"/>
        <dbReference type="ChEBI" id="CHEBI:30013"/>
        <dbReference type="ChEBI" id="CHEBI:30616"/>
        <dbReference type="ChEBI" id="CHEBI:61977"/>
        <dbReference type="ChEBI" id="CHEBI:456216"/>
        <dbReference type="EC" id="2.7.11.1"/>
    </reaction>
</comment>
<evidence type="ECO:0000256" key="6">
    <source>
        <dbReference type="ARBA" id="ARBA00022840"/>
    </source>
</evidence>
<dbReference type="PANTHER" id="PTHR44899">
    <property type="entry name" value="CAMK FAMILY PROTEIN KINASE"/>
    <property type="match status" value="1"/>
</dbReference>
<keyword evidence="5 9" id="KW-0418">Kinase</keyword>
<organism evidence="9">
    <name type="scientific">Lygus hesperus</name>
    <name type="common">Western plant bug</name>
    <dbReference type="NCBI Taxonomy" id="30085"/>
    <lineage>
        <taxon>Eukaryota</taxon>
        <taxon>Metazoa</taxon>
        <taxon>Ecdysozoa</taxon>
        <taxon>Arthropoda</taxon>
        <taxon>Hexapoda</taxon>
        <taxon>Insecta</taxon>
        <taxon>Pterygota</taxon>
        <taxon>Neoptera</taxon>
        <taxon>Paraneoptera</taxon>
        <taxon>Hemiptera</taxon>
        <taxon>Heteroptera</taxon>
        <taxon>Panheteroptera</taxon>
        <taxon>Cimicomorpha</taxon>
        <taxon>Miridae</taxon>
        <taxon>Mirini</taxon>
        <taxon>Lygus</taxon>
    </lineage>
</organism>
<evidence type="ECO:0000313" key="9">
    <source>
        <dbReference type="EMBL" id="JAG06784.1"/>
    </source>
</evidence>
<protein>
    <recommendedName>
        <fullName evidence="1">non-specific serine/threonine protein kinase</fullName>
        <ecNumber evidence="1">2.7.11.1</ecNumber>
    </recommendedName>
</protein>
<evidence type="ECO:0000256" key="5">
    <source>
        <dbReference type="ARBA" id="ARBA00022777"/>
    </source>
</evidence>
<keyword evidence="3" id="KW-0808">Transferase</keyword>
<dbReference type="EMBL" id="GDHC01017947">
    <property type="protein sequence ID" value="JAQ00682.1"/>
    <property type="molecule type" value="Transcribed_RNA"/>
</dbReference>
<sequence length="101" mass="11032">MLTLNHAFGGTDMHSLVQKILKGTYPPIDSSYSSHLSCLVSKMLQNDPHLRPNASQIISLPFIHDALANLQRGIQAAKQGNNPVALPAMKQSVDVVRKSEE</sequence>
<evidence type="ECO:0000256" key="2">
    <source>
        <dbReference type="ARBA" id="ARBA00022527"/>
    </source>
</evidence>
<comment type="catalytic activity">
    <reaction evidence="8">
        <text>L-seryl-[protein] + ATP = O-phospho-L-seryl-[protein] + ADP + H(+)</text>
        <dbReference type="Rhea" id="RHEA:17989"/>
        <dbReference type="Rhea" id="RHEA-COMP:9863"/>
        <dbReference type="Rhea" id="RHEA-COMP:11604"/>
        <dbReference type="ChEBI" id="CHEBI:15378"/>
        <dbReference type="ChEBI" id="CHEBI:29999"/>
        <dbReference type="ChEBI" id="CHEBI:30616"/>
        <dbReference type="ChEBI" id="CHEBI:83421"/>
        <dbReference type="ChEBI" id="CHEBI:456216"/>
        <dbReference type="EC" id="2.7.11.1"/>
    </reaction>
</comment>
<dbReference type="EC" id="2.7.11.1" evidence="1"/>
<evidence type="ECO:0000256" key="8">
    <source>
        <dbReference type="ARBA" id="ARBA00048679"/>
    </source>
</evidence>
<evidence type="ECO:0000256" key="1">
    <source>
        <dbReference type="ARBA" id="ARBA00012513"/>
    </source>
</evidence>
<evidence type="ECO:0000256" key="4">
    <source>
        <dbReference type="ARBA" id="ARBA00022741"/>
    </source>
</evidence>
<dbReference type="AlphaFoldDB" id="A0A0A9WG74"/>
<keyword evidence="2" id="KW-0723">Serine/threonine-protein kinase</keyword>
<reference evidence="10" key="3">
    <citation type="journal article" date="2016" name="Gigascience">
        <title>De novo construction of an expanded transcriptome assembly for the western tarnished plant bug, Lygus hesperus.</title>
        <authorList>
            <person name="Tassone E.E."/>
            <person name="Geib S.M."/>
            <person name="Hall B."/>
            <person name="Fabrick J.A."/>
            <person name="Brent C.S."/>
            <person name="Hull J.J."/>
        </authorList>
    </citation>
    <scope>NUCLEOTIDE SEQUENCE</scope>
</reference>
<dbReference type="EMBL" id="GBHO01036820">
    <property type="protein sequence ID" value="JAG06784.1"/>
    <property type="molecule type" value="Transcribed_RNA"/>
</dbReference>
<dbReference type="PANTHER" id="PTHR44899:SF3">
    <property type="entry name" value="SERINE_THREONINE-PROTEIN KINASE NEK1"/>
    <property type="match status" value="1"/>
</dbReference>
<reference evidence="9" key="2">
    <citation type="submission" date="2014-07" db="EMBL/GenBank/DDBJ databases">
        <authorList>
            <person name="Hull J."/>
        </authorList>
    </citation>
    <scope>NUCLEOTIDE SEQUENCE</scope>
</reference>
<reference evidence="9" key="1">
    <citation type="journal article" date="2014" name="PLoS ONE">
        <title>Transcriptome-Based Identification of ABC Transporters in the Western Tarnished Plant Bug Lygus hesperus.</title>
        <authorList>
            <person name="Hull J.J."/>
            <person name="Chaney K."/>
            <person name="Geib S.M."/>
            <person name="Fabrick J.A."/>
            <person name="Brent C.S."/>
            <person name="Walsh D."/>
            <person name="Lavine L.C."/>
        </authorList>
    </citation>
    <scope>NUCLEOTIDE SEQUENCE</scope>
</reference>
<dbReference type="GO" id="GO:0004674">
    <property type="term" value="F:protein serine/threonine kinase activity"/>
    <property type="evidence" value="ECO:0007669"/>
    <property type="project" value="UniProtKB-KW"/>
</dbReference>
<dbReference type="InterPro" id="IPR051131">
    <property type="entry name" value="NEK_Ser/Thr_kinase_NIMA"/>
</dbReference>
<name>A0A0A9WG74_LYGHE</name>
<evidence type="ECO:0000256" key="7">
    <source>
        <dbReference type="ARBA" id="ARBA00047899"/>
    </source>
</evidence>
<dbReference type="SUPFAM" id="SSF56112">
    <property type="entry name" value="Protein kinase-like (PK-like)"/>
    <property type="match status" value="1"/>
</dbReference>